<dbReference type="Proteomes" id="UP001589854">
    <property type="component" value="Unassembled WGS sequence"/>
</dbReference>
<dbReference type="Pfam" id="PF13411">
    <property type="entry name" value="MerR_1"/>
    <property type="match status" value="1"/>
</dbReference>
<dbReference type="RefSeq" id="WP_378929312.1">
    <property type="nucleotide sequence ID" value="NZ_JBHLVO010000001.1"/>
</dbReference>
<dbReference type="Gene3D" id="1.10.1660.10">
    <property type="match status" value="1"/>
</dbReference>
<keyword evidence="3" id="KW-1185">Reference proteome</keyword>
<evidence type="ECO:0000259" key="1">
    <source>
        <dbReference type="Pfam" id="PF13411"/>
    </source>
</evidence>
<proteinExistence type="predicted"/>
<evidence type="ECO:0000313" key="3">
    <source>
        <dbReference type="Proteomes" id="UP001589854"/>
    </source>
</evidence>
<accession>A0ABV6G8S4</accession>
<reference evidence="2 3" key="1">
    <citation type="submission" date="2024-09" db="EMBL/GenBank/DDBJ databases">
        <authorList>
            <person name="Sun Q."/>
            <person name="Mori K."/>
        </authorList>
    </citation>
    <scope>NUCLEOTIDE SEQUENCE [LARGE SCALE GENOMIC DNA]</scope>
    <source>
        <strain evidence="2 3">CCM 7228</strain>
    </source>
</reference>
<dbReference type="InterPro" id="IPR000551">
    <property type="entry name" value="MerR-type_HTH_dom"/>
</dbReference>
<organism evidence="2 3">
    <name type="scientific">Metabacillus herbersteinensis</name>
    <dbReference type="NCBI Taxonomy" id="283816"/>
    <lineage>
        <taxon>Bacteria</taxon>
        <taxon>Bacillati</taxon>
        <taxon>Bacillota</taxon>
        <taxon>Bacilli</taxon>
        <taxon>Bacillales</taxon>
        <taxon>Bacillaceae</taxon>
        <taxon>Metabacillus</taxon>
    </lineage>
</organism>
<protein>
    <submittedName>
        <fullName evidence="2">Helix-turn-helix domain-containing protein</fullName>
    </submittedName>
</protein>
<gene>
    <name evidence="2" type="ORF">ACFFIX_00415</name>
</gene>
<sequence>MANGLHSSKVASLLGESTYMIKSWESEFPEFLSIQRDSKNSRKYSPENIETLRKIKAMKNNGFDTVTITQLLHSQSGNQVIPRSPNIETSEELKASLEKLVSFIESDEVKNLLKVDTRLTKLEDDLVEKIEGSFQSHIASSTQTHIKINQAEFASIKEKISSLSIVSHQERELYQDEIKQERELAKKHIDSREQRFLAFVKEHQRKQGEQPIEPKSGIGLLKQFMGFAR</sequence>
<comment type="caution">
    <text evidence="2">The sequence shown here is derived from an EMBL/GenBank/DDBJ whole genome shotgun (WGS) entry which is preliminary data.</text>
</comment>
<dbReference type="EMBL" id="JBHLVO010000001">
    <property type="protein sequence ID" value="MFC0269920.1"/>
    <property type="molecule type" value="Genomic_DNA"/>
</dbReference>
<name>A0ABV6G8S4_9BACI</name>
<dbReference type="InterPro" id="IPR009061">
    <property type="entry name" value="DNA-bd_dom_put_sf"/>
</dbReference>
<dbReference type="SUPFAM" id="SSF46955">
    <property type="entry name" value="Putative DNA-binding domain"/>
    <property type="match status" value="1"/>
</dbReference>
<evidence type="ECO:0000313" key="2">
    <source>
        <dbReference type="EMBL" id="MFC0269920.1"/>
    </source>
</evidence>
<feature type="domain" description="HTH merR-type" evidence="1">
    <location>
        <begin position="8"/>
        <end position="74"/>
    </location>
</feature>